<gene>
    <name evidence="13" type="ORF">OB69_10205</name>
</gene>
<comment type="subcellular location">
    <subcellularLocation>
        <location evidence="1">Cell outer membrane</location>
        <topology evidence="1">Multi-pass membrane protein</topology>
    </subcellularLocation>
</comment>
<evidence type="ECO:0000256" key="5">
    <source>
        <dbReference type="ARBA" id="ARBA00022692"/>
    </source>
</evidence>
<dbReference type="PATRIC" id="fig|1566026.4.peg.326"/>
<keyword evidence="9" id="KW-0472">Membrane</keyword>
<dbReference type="PANTHER" id="PTHR32552:SF68">
    <property type="entry name" value="FERRICHROME OUTER MEMBRANE TRANSPORTER_PHAGE RECEPTOR"/>
    <property type="match status" value="1"/>
</dbReference>
<evidence type="ECO:0000256" key="2">
    <source>
        <dbReference type="ARBA" id="ARBA00022448"/>
    </source>
</evidence>
<dbReference type="PANTHER" id="PTHR32552">
    <property type="entry name" value="FERRICHROME IRON RECEPTOR-RELATED"/>
    <property type="match status" value="1"/>
</dbReference>
<feature type="domain" description="TonB-dependent receptor plug" evidence="12">
    <location>
        <begin position="286"/>
        <end position="358"/>
    </location>
</feature>
<evidence type="ECO:0000256" key="1">
    <source>
        <dbReference type="ARBA" id="ARBA00004571"/>
    </source>
</evidence>
<dbReference type="GO" id="GO:0009279">
    <property type="term" value="C:cell outer membrane"/>
    <property type="evidence" value="ECO:0007669"/>
    <property type="project" value="UniProtKB-SubCell"/>
</dbReference>
<proteinExistence type="predicted"/>
<dbReference type="Proteomes" id="UP000036908">
    <property type="component" value="Unassembled WGS sequence"/>
</dbReference>
<accession>A0A0L8AKJ1</accession>
<dbReference type="RefSeq" id="WP_053223623.1">
    <property type="nucleotide sequence ID" value="NZ_JSVA01000010.1"/>
</dbReference>
<keyword evidence="4" id="KW-0410">Iron transport</keyword>
<evidence type="ECO:0000313" key="13">
    <source>
        <dbReference type="EMBL" id="KOF02680.1"/>
    </source>
</evidence>
<keyword evidence="6 11" id="KW-0732">Signal</keyword>
<keyword evidence="14" id="KW-1185">Reference proteome</keyword>
<dbReference type="Pfam" id="PF13715">
    <property type="entry name" value="CarbopepD_reg_2"/>
    <property type="match status" value="1"/>
</dbReference>
<dbReference type="AlphaFoldDB" id="A0A0L8AKJ1"/>
<keyword evidence="7" id="KW-0408">Iron</keyword>
<evidence type="ECO:0000256" key="3">
    <source>
        <dbReference type="ARBA" id="ARBA00022452"/>
    </source>
</evidence>
<dbReference type="InterPro" id="IPR008969">
    <property type="entry name" value="CarboxyPept-like_regulatory"/>
</dbReference>
<dbReference type="InterPro" id="IPR037066">
    <property type="entry name" value="Plug_dom_sf"/>
</dbReference>
<sequence length="930" mass="103962">MRKVIAISLLVLSLNGFAQQNQPTFSGTYESAPFEKVVLDMEASLAYTFFYKKEWIDSLQFTGVFNQTPLEAALNKLVENTPLRFYLDGKKVYLTNGITIITTPEIVSNVLAQANKRKEEPKVDEAKELLFTKEFKGETQNSKDLENYVFEVGSRAQFKAGSNSTLVGYIKDNMTGEPVEGALVYTSDGNKGSISGKDGFYSLNIPNGKHELQVQFTGMKRARRNIILFSDGQLNIGMDVDVIALNEVVVEANRGANIERLTTGVERLNVEQSRTVPVVLGEKDILKVATTFAGIQTVGEGAAGFNVRGGKSDQNLFLFEGATVYNASHFMGFFSVFNSDALQGMEIFKSGIPASRGGRLSSVFEITAKTANKEKLVVEGGVSPITSRVTAEIPIIEGKSSLLASGRVTYSDWILQSVAHSDFKGNKVSFSDFIVKYDHEINQENKLSLSAYLSKDDFRLSSDTLFSFSDFSYINEMASAKWLHRVNETMDASLIATYSKYEYDFESTQLVKNAFGQDFGIKEYGAKLDINKDLQAAHQLNFGLEAKRYDINPGTKSPIGQESIAATVKLSPEQGIEGGLYVSDKHEINEKLSFNYGLRYSFFTYLGPGVTSLYLENAPKNADTQTGQAIHGKGDFIKTYQGPELRLAARYMLGDSRSVKLSYDKSRQYLHALSNSSSLSPTDIWRLSNSYIKPQTGDQISLGYYEDFLNSELETSLELYAKKLDNLLDFKTGADFLLNDRIESIALQGPGKSYGLELSLKKSTGRLNGWFNYSYARTFIKLDGEFDEETVNNGKFFPTNYDKPHTINLVSNYEITSRFTVSYNLAYSTGRPITFPTGLYKLNGVEILNYSNRNEYRIPDYFRMDLGFTLKWGHRITKGAHSFWSVSIYNLVGRKNPFSLYFDLEDGVVKGYKLSVFGSPIPTISYNFKF</sequence>
<dbReference type="Gene3D" id="2.60.40.1120">
    <property type="entry name" value="Carboxypeptidase-like, regulatory domain"/>
    <property type="match status" value="1"/>
</dbReference>
<feature type="signal peptide" evidence="11">
    <location>
        <begin position="1"/>
        <end position="18"/>
    </location>
</feature>
<dbReference type="SUPFAM" id="SSF56935">
    <property type="entry name" value="Porins"/>
    <property type="match status" value="1"/>
</dbReference>
<evidence type="ECO:0000256" key="11">
    <source>
        <dbReference type="SAM" id="SignalP"/>
    </source>
</evidence>
<keyword evidence="3" id="KW-1134">Transmembrane beta strand</keyword>
<evidence type="ECO:0000256" key="4">
    <source>
        <dbReference type="ARBA" id="ARBA00022496"/>
    </source>
</evidence>
<evidence type="ECO:0000256" key="7">
    <source>
        <dbReference type="ARBA" id="ARBA00023004"/>
    </source>
</evidence>
<keyword evidence="10" id="KW-0998">Cell outer membrane</keyword>
<dbReference type="Pfam" id="PF07715">
    <property type="entry name" value="Plug"/>
    <property type="match status" value="1"/>
</dbReference>
<keyword evidence="2" id="KW-0813">Transport</keyword>
<reference evidence="14" key="1">
    <citation type="submission" date="2014-11" db="EMBL/GenBank/DDBJ databases">
        <title>Genome sequencing of Roseivirga sp. D-25.</title>
        <authorList>
            <person name="Selvaratnam C."/>
            <person name="Thevarajoo S."/>
            <person name="Goh K.M."/>
            <person name="Eee R."/>
            <person name="Chan K.-G."/>
            <person name="Chong C.S."/>
        </authorList>
    </citation>
    <scope>NUCLEOTIDE SEQUENCE [LARGE SCALE GENOMIC DNA]</scope>
    <source>
        <strain evidence="14">D-25</strain>
    </source>
</reference>
<dbReference type="OrthoDB" id="9758870at2"/>
<organism evidence="13 14">
    <name type="scientific">Roseivirga seohaensis subsp. aquiponti</name>
    <dbReference type="NCBI Taxonomy" id="1566026"/>
    <lineage>
        <taxon>Bacteria</taxon>
        <taxon>Pseudomonadati</taxon>
        <taxon>Bacteroidota</taxon>
        <taxon>Cytophagia</taxon>
        <taxon>Cytophagales</taxon>
        <taxon>Roseivirgaceae</taxon>
        <taxon>Roseivirga</taxon>
    </lineage>
</organism>
<dbReference type="EMBL" id="JSVA01000010">
    <property type="protein sequence ID" value="KOF02680.1"/>
    <property type="molecule type" value="Genomic_DNA"/>
</dbReference>
<dbReference type="InterPro" id="IPR012910">
    <property type="entry name" value="Plug_dom"/>
</dbReference>
<evidence type="ECO:0000256" key="10">
    <source>
        <dbReference type="ARBA" id="ARBA00023237"/>
    </source>
</evidence>
<feature type="chain" id="PRO_5005580511" description="TonB-dependent receptor plug domain-containing protein" evidence="11">
    <location>
        <begin position="19"/>
        <end position="930"/>
    </location>
</feature>
<evidence type="ECO:0000256" key="6">
    <source>
        <dbReference type="ARBA" id="ARBA00022729"/>
    </source>
</evidence>
<keyword evidence="5" id="KW-0812">Transmembrane</keyword>
<protein>
    <recommendedName>
        <fullName evidence="12">TonB-dependent receptor plug domain-containing protein</fullName>
    </recommendedName>
</protein>
<evidence type="ECO:0000259" key="12">
    <source>
        <dbReference type="Pfam" id="PF07715"/>
    </source>
</evidence>
<comment type="caution">
    <text evidence="13">The sequence shown here is derived from an EMBL/GenBank/DDBJ whole genome shotgun (WGS) entry which is preliminary data.</text>
</comment>
<evidence type="ECO:0000256" key="9">
    <source>
        <dbReference type="ARBA" id="ARBA00023136"/>
    </source>
</evidence>
<name>A0A0L8AKJ1_9BACT</name>
<evidence type="ECO:0000256" key="8">
    <source>
        <dbReference type="ARBA" id="ARBA00023065"/>
    </source>
</evidence>
<dbReference type="Gene3D" id="2.40.170.20">
    <property type="entry name" value="TonB-dependent receptor, beta-barrel domain"/>
    <property type="match status" value="1"/>
</dbReference>
<dbReference type="InterPro" id="IPR036942">
    <property type="entry name" value="Beta-barrel_TonB_sf"/>
</dbReference>
<dbReference type="Gene3D" id="2.170.130.10">
    <property type="entry name" value="TonB-dependent receptor, plug domain"/>
    <property type="match status" value="1"/>
</dbReference>
<evidence type="ECO:0000313" key="14">
    <source>
        <dbReference type="Proteomes" id="UP000036908"/>
    </source>
</evidence>
<keyword evidence="8" id="KW-0406">Ion transport</keyword>
<dbReference type="Gene3D" id="3.55.50.30">
    <property type="match status" value="1"/>
</dbReference>
<dbReference type="SUPFAM" id="SSF49464">
    <property type="entry name" value="Carboxypeptidase regulatory domain-like"/>
    <property type="match status" value="1"/>
</dbReference>
<dbReference type="GO" id="GO:0015344">
    <property type="term" value="F:siderophore uptake transmembrane transporter activity"/>
    <property type="evidence" value="ECO:0007669"/>
    <property type="project" value="TreeGrafter"/>
</dbReference>
<dbReference type="InterPro" id="IPR039426">
    <property type="entry name" value="TonB-dep_rcpt-like"/>
</dbReference>